<dbReference type="PROSITE" id="PS50885">
    <property type="entry name" value="HAMP"/>
    <property type="match status" value="1"/>
</dbReference>
<dbReference type="InterPro" id="IPR058619">
    <property type="entry name" value="PhoQ/CarS-like_HATPase"/>
</dbReference>
<keyword evidence="12 13" id="KW-0472">Membrane</keyword>
<dbReference type="EMBL" id="CP028901">
    <property type="protein sequence ID" value="AWB32406.1"/>
    <property type="molecule type" value="Genomic_DNA"/>
</dbReference>
<evidence type="ECO:0000256" key="11">
    <source>
        <dbReference type="ARBA" id="ARBA00023012"/>
    </source>
</evidence>
<dbReference type="PRINTS" id="PR00344">
    <property type="entry name" value="BCTRLSENSOR"/>
</dbReference>
<dbReference type="GO" id="GO:0004673">
    <property type="term" value="F:protein histidine kinase activity"/>
    <property type="evidence" value="ECO:0007669"/>
    <property type="project" value="UniProtKB-EC"/>
</dbReference>
<dbReference type="InterPro" id="IPR003660">
    <property type="entry name" value="HAMP_dom"/>
</dbReference>
<dbReference type="SUPFAM" id="SSF55874">
    <property type="entry name" value="ATPase domain of HSP90 chaperone/DNA topoisomerase II/histidine kinase"/>
    <property type="match status" value="1"/>
</dbReference>
<dbReference type="PROSITE" id="PS50109">
    <property type="entry name" value="HIS_KIN"/>
    <property type="match status" value="1"/>
</dbReference>
<evidence type="ECO:0000313" key="17">
    <source>
        <dbReference type="Proteomes" id="UP000244571"/>
    </source>
</evidence>
<dbReference type="RefSeq" id="WP_108619847.1">
    <property type="nucleotide sequence ID" value="NZ_CP028901.1"/>
</dbReference>
<gene>
    <name evidence="16" type="ORF">DBV39_00290</name>
</gene>
<dbReference type="OrthoDB" id="9809567at2"/>
<accession>A0A2R4XF19</accession>
<dbReference type="GO" id="GO:0005524">
    <property type="term" value="F:ATP binding"/>
    <property type="evidence" value="ECO:0007669"/>
    <property type="project" value="UniProtKB-KW"/>
</dbReference>
<keyword evidence="5" id="KW-0808">Transferase</keyword>
<feature type="domain" description="Histidine kinase" evidence="14">
    <location>
        <begin position="285"/>
        <end position="498"/>
    </location>
</feature>
<dbReference type="GO" id="GO:0005886">
    <property type="term" value="C:plasma membrane"/>
    <property type="evidence" value="ECO:0007669"/>
    <property type="project" value="TreeGrafter"/>
</dbReference>
<keyword evidence="10 13" id="KW-1133">Transmembrane helix</keyword>
<keyword evidence="9 16" id="KW-0067">ATP-binding</keyword>
<reference evidence="16 17" key="1">
    <citation type="submission" date="2018-04" db="EMBL/GenBank/DDBJ databases">
        <title>Bordetella sp. HZ20 isolated from seawater.</title>
        <authorList>
            <person name="Sun C."/>
        </authorList>
    </citation>
    <scope>NUCLEOTIDE SEQUENCE [LARGE SCALE GENOMIC DNA]</scope>
    <source>
        <strain evidence="16 17">HZ20</strain>
    </source>
</reference>
<evidence type="ECO:0000256" key="6">
    <source>
        <dbReference type="ARBA" id="ARBA00022692"/>
    </source>
</evidence>
<dbReference type="PANTHER" id="PTHR45436:SF5">
    <property type="entry name" value="SENSOR HISTIDINE KINASE TRCS"/>
    <property type="match status" value="1"/>
</dbReference>
<evidence type="ECO:0000256" key="7">
    <source>
        <dbReference type="ARBA" id="ARBA00022741"/>
    </source>
</evidence>
<dbReference type="InterPro" id="IPR004358">
    <property type="entry name" value="Sig_transdc_His_kin-like_C"/>
</dbReference>
<keyword evidence="11" id="KW-0902">Two-component regulatory system</keyword>
<keyword evidence="8" id="KW-0418">Kinase</keyword>
<dbReference type="Gene3D" id="1.10.287.130">
    <property type="match status" value="1"/>
</dbReference>
<evidence type="ECO:0000256" key="1">
    <source>
        <dbReference type="ARBA" id="ARBA00000085"/>
    </source>
</evidence>
<dbReference type="InterPro" id="IPR005467">
    <property type="entry name" value="His_kinase_dom"/>
</dbReference>
<dbReference type="GO" id="GO:0000160">
    <property type="term" value="P:phosphorelay signal transduction system"/>
    <property type="evidence" value="ECO:0007669"/>
    <property type="project" value="UniProtKB-KW"/>
</dbReference>
<evidence type="ECO:0000259" key="15">
    <source>
        <dbReference type="PROSITE" id="PS50885"/>
    </source>
</evidence>
<evidence type="ECO:0000256" key="10">
    <source>
        <dbReference type="ARBA" id="ARBA00022989"/>
    </source>
</evidence>
<sequence>MRTQQERSASKAESKGNPVTLERPRPLIWRSLKARLLAGISIWIVVTVLAAGWTLTDLFRRHITEQLGSQLTLHLNQLAAALAVNLQGDVSLQFEPTDPRLMRPLSGLYWQVDRIAPGQPAVPGVLRSRSLWDEVLLVPSDLRAQSAIVSMTNGASLHALTGPDGSPLLALIQVITPPEGHDRFRLMIATDQSAADEPISSFTQMLSIALGLLALGMTLASAMMLTSGLRPLKEIRTALGRVRSGETTKLEGQHPVELQPLIDEFNLVLSANNKIVERSRAMAGNLAHALKTPLSVMANGARENPSPFGDLVQEQVALANRQVDHHLARARAAAASTAPGAQATVKPVIESLIRVLQKLYRDKPVVIHFDMEQNTKPVFRGDRHDLQEIVGNLLENACKWTDRNVWVQVETTNTTRKNDRAALNPTLTIHVSDDGPGLEPSQLVTIFNRGVRMDEQVPGSGLGLDIVRDLTDSYGGQVDASPSPQGGLCVSVTLPCALSNATVTGPHRD</sequence>
<dbReference type="AlphaFoldDB" id="A0A2R4XF19"/>
<feature type="transmembrane region" description="Helical" evidence="13">
    <location>
        <begin position="36"/>
        <end position="55"/>
    </location>
</feature>
<name>A0A2R4XF19_9BURK</name>
<dbReference type="EC" id="2.7.13.3" evidence="3"/>
<comment type="catalytic activity">
    <reaction evidence="1">
        <text>ATP + protein L-histidine = ADP + protein N-phospho-L-histidine.</text>
        <dbReference type="EC" id="2.7.13.3"/>
    </reaction>
</comment>
<organism evidence="16 17">
    <name type="scientific">Orrella marina</name>
    <dbReference type="NCBI Taxonomy" id="2163011"/>
    <lineage>
        <taxon>Bacteria</taxon>
        <taxon>Pseudomonadati</taxon>
        <taxon>Pseudomonadota</taxon>
        <taxon>Betaproteobacteria</taxon>
        <taxon>Burkholderiales</taxon>
        <taxon>Alcaligenaceae</taxon>
        <taxon>Orrella</taxon>
    </lineage>
</organism>
<dbReference type="KEGG" id="boz:DBV39_00290"/>
<dbReference type="Pfam" id="PF02518">
    <property type="entry name" value="HATPase_c"/>
    <property type="match status" value="1"/>
</dbReference>
<evidence type="ECO:0000256" key="9">
    <source>
        <dbReference type="ARBA" id="ARBA00022840"/>
    </source>
</evidence>
<evidence type="ECO:0000256" key="13">
    <source>
        <dbReference type="SAM" id="Phobius"/>
    </source>
</evidence>
<evidence type="ECO:0000256" key="2">
    <source>
        <dbReference type="ARBA" id="ARBA00004370"/>
    </source>
</evidence>
<dbReference type="Proteomes" id="UP000244571">
    <property type="component" value="Chromosome"/>
</dbReference>
<evidence type="ECO:0000256" key="12">
    <source>
        <dbReference type="ARBA" id="ARBA00023136"/>
    </source>
</evidence>
<feature type="domain" description="HAMP" evidence="15">
    <location>
        <begin position="226"/>
        <end position="277"/>
    </location>
</feature>
<evidence type="ECO:0000313" key="16">
    <source>
        <dbReference type="EMBL" id="AWB32406.1"/>
    </source>
</evidence>
<keyword evidence="4" id="KW-0597">Phosphoprotein</keyword>
<dbReference type="CDD" id="cd16954">
    <property type="entry name" value="HATPase_PhoQ-like"/>
    <property type="match status" value="1"/>
</dbReference>
<comment type="subcellular location">
    <subcellularLocation>
        <location evidence="2">Membrane</location>
    </subcellularLocation>
</comment>
<dbReference type="InterPro" id="IPR036890">
    <property type="entry name" value="HATPase_C_sf"/>
</dbReference>
<keyword evidence="7" id="KW-0547">Nucleotide-binding</keyword>
<protein>
    <recommendedName>
        <fullName evidence="3">histidine kinase</fullName>
        <ecNumber evidence="3">2.7.13.3</ecNumber>
    </recommendedName>
</protein>
<dbReference type="InterPro" id="IPR003594">
    <property type="entry name" value="HATPase_dom"/>
</dbReference>
<evidence type="ECO:0000259" key="14">
    <source>
        <dbReference type="PROSITE" id="PS50109"/>
    </source>
</evidence>
<dbReference type="Gene3D" id="3.30.565.10">
    <property type="entry name" value="Histidine kinase-like ATPase, C-terminal domain"/>
    <property type="match status" value="1"/>
</dbReference>
<evidence type="ECO:0000256" key="8">
    <source>
        <dbReference type="ARBA" id="ARBA00022777"/>
    </source>
</evidence>
<evidence type="ECO:0000256" key="3">
    <source>
        <dbReference type="ARBA" id="ARBA00012438"/>
    </source>
</evidence>
<keyword evidence="6 13" id="KW-0812">Transmembrane</keyword>
<dbReference type="InterPro" id="IPR050428">
    <property type="entry name" value="TCS_sensor_his_kinase"/>
</dbReference>
<dbReference type="PANTHER" id="PTHR45436">
    <property type="entry name" value="SENSOR HISTIDINE KINASE YKOH"/>
    <property type="match status" value="1"/>
</dbReference>
<dbReference type="SMART" id="SM00387">
    <property type="entry name" value="HATPase_c"/>
    <property type="match status" value="1"/>
</dbReference>
<evidence type="ECO:0000256" key="4">
    <source>
        <dbReference type="ARBA" id="ARBA00022553"/>
    </source>
</evidence>
<keyword evidence="17" id="KW-1185">Reference proteome</keyword>
<proteinExistence type="predicted"/>
<evidence type="ECO:0000256" key="5">
    <source>
        <dbReference type="ARBA" id="ARBA00022679"/>
    </source>
</evidence>